<accession>A0A3N4IAP4</accession>
<dbReference type="Proteomes" id="UP000275078">
    <property type="component" value="Unassembled WGS sequence"/>
</dbReference>
<proteinExistence type="predicted"/>
<dbReference type="InterPro" id="IPR036047">
    <property type="entry name" value="F-box-like_dom_sf"/>
</dbReference>
<evidence type="ECO:0000313" key="2">
    <source>
        <dbReference type="EMBL" id="RPA82526.1"/>
    </source>
</evidence>
<dbReference type="AlphaFoldDB" id="A0A3N4IAP4"/>
<sequence>MPFALFQLPTELRLEIFSHCTAFNLLNLTRTSSSLRTEILHFPSIYRTSYGFNTASPKAAQLTIHTIDRVRHKEEYDLIMARTRRRWKWIFANLKTAEGEARNLVQDVNQWVCCGNCFGIRRVTRMFSSDGVWDEGVVAGDACFGCIGYRERLEVEGK</sequence>
<dbReference type="SUPFAM" id="SSF81383">
    <property type="entry name" value="F-box domain"/>
    <property type="match status" value="1"/>
</dbReference>
<name>A0A3N4IAP4_ASCIM</name>
<keyword evidence="3" id="KW-1185">Reference proteome</keyword>
<dbReference type="Pfam" id="PF00646">
    <property type="entry name" value="F-box"/>
    <property type="match status" value="1"/>
</dbReference>
<protein>
    <recommendedName>
        <fullName evidence="1">F-box domain-containing protein</fullName>
    </recommendedName>
</protein>
<dbReference type="PROSITE" id="PS50181">
    <property type="entry name" value="FBOX"/>
    <property type="match status" value="1"/>
</dbReference>
<reference evidence="2 3" key="1">
    <citation type="journal article" date="2018" name="Nat. Ecol. Evol.">
        <title>Pezizomycetes genomes reveal the molecular basis of ectomycorrhizal truffle lifestyle.</title>
        <authorList>
            <person name="Murat C."/>
            <person name="Payen T."/>
            <person name="Noel B."/>
            <person name="Kuo A."/>
            <person name="Morin E."/>
            <person name="Chen J."/>
            <person name="Kohler A."/>
            <person name="Krizsan K."/>
            <person name="Balestrini R."/>
            <person name="Da Silva C."/>
            <person name="Montanini B."/>
            <person name="Hainaut M."/>
            <person name="Levati E."/>
            <person name="Barry K.W."/>
            <person name="Belfiori B."/>
            <person name="Cichocki N."/>
            <person name="Clum A."/>
            <person name="Dockter R.B."/>
            <person name="Fauchery L."/>
            <person name="Guy J."/>
            <person name="Iotti M."/>
            <person name="Le Tacon F."/>
            <person name="Lindquist E.A."/>
            <person name="Lipzen A."/>
            <person name="Malagnac F."/>
            <person name="Mello A."/>
            <person name="Molinier V."/>
            <person name="Miyauchi S."/>
            <person name="Poulain J."/>
            <person name="Riccioni C."/>
            <person name="Rubini A."/>
            <person name="Sitrit Y."/>
            <person name="Splivallo R."/>
            <person name="Traeger S."/>
            <person name="Wang M."/>
            <person name="Zifcakova L."/>
            <person name="Wipf D."/>
            <person name="Zambonelli A."/>
            <person name="Paolocci F."/>
            <person name="Nowrousian M."/>
            <person name="Ottonello S."/>
            <person name="Baldrian P."/>
            <person name="Spatafora J.W."/>
            <person name="Henrissat B."/>
            <person name="Nagy L.G."/>
            <person name="Aury J.M."/>
            <person name="Wincker P."/>
            <person name="Grigoriev I.V."/>
            <person name="Bonfante P."/>
            <person name="Martin F.M."/>
        </authorList>
    </citation>
    <scope>NUCLEOTIDE SEQUENCE [LARGE SCALE GENOMIC DNA]</scope>
    <source>
        <strain evidence="2 3">RN42</strain>
    </source>
</reference>
<dbReference type="InterPro" id="IPR001810">
    <property type="entry name" value="F-box_dom"/>
</dbReference>
<gene>
    <name evidence="2" type="ORF">BJ508DRAFT_325526</name>
</gene>
<evidence type="ECO:0000259" key="1">
    <source>
        <dbReference type="PROSITE" id="PS50181"/>
    </source>
</evidence>
<dbReference type="EMBL" id="ML119671">
    <property type="protein sequence ID" value="RPA82526.1"/>
    <property type="molecule type" value="Genomic_DNA"/>
</dbReference>
<evidence type="ECO:0000313" key="3">
    <source>
        <dbReference type="Proteomes" id="UP000275078"/>
    </source>
</evidence>
<organism evidence="2 3">
    <name type="scientific">Ascobolus immersus RN42</name>
    <dbReference type="NCBI Taxonomy" id="1160509"/>
    <lineage>
        <taxon>Eukaryota</taxon>
        <taxon>Fungi</taxon>
        <taxon>Dikarya</taxon>
        <taxon>Ascomycota</taxon>
        <taxon>Pezizomycotina</taxon>
        <taxon>Pezizomycetes</taxon>
        <taxon>Pezizales</taxon>
        <taxon>Ascobolaceae</taxon>
        <taxon>Ascobolus</taxon>
    </lineage>
</organism>
<feature type="domain" description="F-box" evidence="1">
    <location>
        <begin position="2"/>
        <end position="49"/>
    </location>
</feature>